<organism evidence="1 2">
    <name type="scientific">Jaapia argillacea MUCL 33604</name>
    <dbReference type="NCBI Taxonomy" id="933084"/>
    <lineage>
        <taxon>Eukaryota</taxon>
        <taxon>Fungi</taxon>
        <taxon>Dikarya</taxon>
        <taxon>Basidiomycota</taxon>
        <taxon>Agaricomycotina</taxon>
        <taxon>Agaricomycetes</taxon>
        <taxon>Agaricomycetidae</taxon>
        <taxon>Jaapiales</taxon>
        <taxon>Jaapiaceae</taxon>
        <taxon>Jaapia</taxon>
    </lineage>
</organism>
<name>A0A067QF94_9AGAM</name>
<dbReference type="InterPro" id="IPR032675">
    <property type="entry name" value="LRR_dom_sf"/>
</dbReference>
<evidence type="ECO:0000313" key="1">
    <source>
        <dbReference type="EMBL" id="KDQ61281.1"/>
    </source>
</evidence>
<dbReference type="EMBL" id="KL197713">
    <property type="protein sequence ID" value="KDQ61281.1"/>
    <property type="molecule type" value="Genomic_DNA"/>
</dbReference>
<protein>
    <recommendedName>
        <fullName evidence="3">F-box domain-containing protein</fullName>
    </recommendedName>
</protein>
<reference evidence="2" key="1">
    <citation type="journal article" date="2014" name="Proc. Natl. Acad. Sci. U.S.A.">
        <title>Extensive sampling of basidiomycete genomes demonstrates inadequacy of the white-rot/brown-rot paradigm for wood decay fungi.</title>
        <authorList>
            <person name="Riley R."/>
            <person name="Salamov A.A."/>
            <person name="Brown D.W."/>
            <person name="Nagy L.G."/>
            <person name="Floudas D."/>
            <person name="Held B.W."/>
            <person name="Levasseur A."/>
            <person name="Lombard V."/>
            <person name="Morin E."/>
            <person name="Otillar R."/>
            <person name="Lindquist E.A."/>
            <person name="Sun H."/>
            <person name="LaButti K.M."/>
            <person name="Schmutz J."/>
            <person name="Jabbour D."/>
            <person name="Luo H."/>
            <person name="Baker S.E."/>
            <person name="Pisabarro A.G."/>
            <person name="Walton J.D."/>
            <person name="Blanchette R.A."/>
            <person name="Henrissat B."/>
            <person name="Martin F."/>
            <person name="Cullen D."/>
            <person name="Hibbett D.S."/>
            <person name="Grigoriev I.V."/>
        </authorList>
    </citation>
    <scope>NUCLEOTIDE SEQUENCE [LARGE SCALE GENOMIC DNA]</scope>
    <source>
        <strain evidence="2">MUCL 33604</strain>
    </source>
</reference>
<accession>A0A067QF94</accession>
<evidence type="ECO:0000313" key="2">
    <source>
        <dbReference type="Proteomes" id="UP000027265"/>
    </source>
</evidence>
<evidence type="ECO:0008006" key="3">
    <source>
        <dbReference type="Google" id="ProtNLM"/>
    </source>
</evidence>
<keyword evidence="2" id="KW-1185">Reference proteome</keyword>
<dbReference type="SUPFAM" id="SSF52058">
    <property type="entry name" value="L domain-like"/>
    <property type="match status" value="1"/>
</dbReference>
<sequence length="511" mass="57768">MNDLSAAQFALCISEICQYICQRATRVDLYRLAHTSRAFTEPALGRLWEKMDSPEPLLKLIPSLEMTSEWDEEAGVDRRNWTIPAKPIPKDDWVRFDEYARRIRVLRDTNHSEFNFDIFYDLFLQRSCPLLPLLHQLHLTSYRKPTGTRAVIQDLAPFLSPSLTSIAHFCKSEVRFVIVNPGAEREELDTFFRKLPALCPYLRTFASSYPHPMISLRPFTQLGQLRWLDIQCISGKTSIFNAQAIHILASLEALETLRVRGVYGYCFQGITRGGGFSTLRSLSIRQYDGLGLSRFLDFLPPASLTKLTLSDTATLTVGEVLPALQKLTPSLKVLFWTMGPFTAFQAALDDNRHLIEGLLNFRSLEILHIDHPSSVKRISFGASDVQRMSTAWSSLRSFGACSPLFTFNPPSLIALAHQLPTLGSLALHLTLEDGIPMAGTLPQRNSLDTLLIFSISPLTFDSEQLAHYIFDSFPQLICFNSSPFEELHGRVNELIKYRDQATLLESSHPQV</sequence>
<dbReference type="InParanoid" id="A0A067QF94"/>
<dbReference type="Gene3D" id="3.80.10.10">
    <property type="entry name" value="Ribonuclease Inhibitor"/>
    <property type="match status" value="1"/>
</dbReference>
<dbReference type="HOGENOM" id="CLU_021164_3_0_1"/>
<dbReference type="OrthoDB" id="2631350at2759"/>
<dbReference type="Proteomes" id="UP000027265">
    <property type="component" value="Unassembled WGS sequence"/>
</dbReference>
<dbReference type="STRING" id="933084.A0A067QF94"/>
<gene>
    <name evidence="1" type="ORF">JAAARDRAFT_578087</name>
</gene>
<dbReference type="AlphaFoldDB" id="A0A067QF94"/>
<proteinExistence type="predicted"/>